<dbReference type="Proteomes" id="UP000009168">
    <property type="component" value="Unassembled WGS sequence"/>
</dbReference>
<feature type="transmembrane region" description="Helical" evidence="2">
    <location>
        <begin position="413"/>
        <end position="437"/>
    </location>
</feature>
<keyword evidence="2 3" id="KW-0812">Transmembrane</keyword>
<dbReference type="GeneID" id="7833931"/>
<proteinExistence type="predicted"/>
<evidence type="ECO:0000256" key="1">
    <source>
        <dbReference type="SAM" id="MobiDB-lite"/>
    </source>
</evidence>
<dbReference type="AlphaFoldDB" id="Q22VZ7"/>
<feature type="compositionally biased region" description="Low complexity" evidence="1">
    <location>
        <begin position="534"/>
        <end position="554"/>
    </location>
</feature>
<feature type="transmembrane region" description="Helical" evidence="2">
    <location>
        <begin position="358"/>
        <end position="375"/>
    </location>
</feature>
<accession>Q22VZ7</accession>
<evidence type="ECO:0000313" key="4">
    <source>
        <dbReference type="Proteomes" id="UP000009168"/>
    </source>
</evidence>
<dbReference type="RefSeq" id="XP_001009865.2">
    <property type="nucleotide sequence ID" value="XM_001009865.2"/>
</dbReference>
<feature type="transmembrane region" description="Helical" evidence="2">
    <location>
        <begin position="332"/>
        <end position="352"/>
    </location>
</feature>
<keyword evidence="2" id="KW-1133">Transmembrane helix</keyword>
<dbReference type="EMBL" id="GG662820">
    <property type="protein sequence ID" value="EAR89619.2"/>
    <property type="molecule type" value="Genomic_DNA"/>
</dbReference>
<keyword evidence="4" id="KW-1185">Reference proteome</keyword>
<feature type="transmembrane region" description="Helical" evidence="2">
    <location>
        <begin position="249"/>
        <end position="274"/>
    </location>
</feature>
<organism evidence="3 4">
    <name type="scientific">Tetrahymena thermophila (strain SB210)</name>
    <dbReference type="NCBI Taxonomy" id="312017"/>
    <lineage>
        <taxon>Eukaryota</taxon>
        <taxon>Sar</taxon>
        <taxon>Alveolata</taxon>
        <taxon>Ciliophora</taxon>
        <taxon>Intramacronucleata</taxon>
        <taxon>Oligohymenophorea</taxon>
        <taxon>Hymenostomatida</taxon>
        <taxon>Tetrahymenina</taxon>
        <taxon>Tetrahymenidae</taxon>
        <taxon>Tetrahymena</taxon>
    </lineage>
</organism>
<evidence type="ECO:0000256" key="2">
    <source>
        <dbReference type="SAM" id="Phobius"/>
    </source>
</evidence>
<sequence length="567" mass="66334">MRFYLQFIIAYFIVKQHLCLDNQSINNSLDTQNCHFSCNSCVSSSPFICIECSDVSRGYNGIPGYKNTCYCLGDYSESYQPQCDPQDKTNQALDVFNTIFLWAIFPASILTSAFGNQFLGMNSIDFIQTLGYSYYISYPLPDTMHNTLYQLRYYSFVNLNNIMRSAFLTNYNITQTQQQQYVIIDQQQINEPIYTYYELPSNFIYNGTIHFIVLFSINAVFGLVLLLYYNFPQQKYSFLYKTYSARKTFILRVYQFFAGDLFLLAAIQCTNIVFTTPLASTGFILAVITFLFLWLGFAFAFYLINMSKAKFEDKENQVLFNKLKKNDKINRNFYLIQIINKYLVVLFTVIFIGTYGAQIISVAIIQIMFALLVMLKIKLKKKRLQIYLILVNLSKIIVNCFLLMFALSSASQMIIAGWLFKVAILFILIIIVIFLGIEITSQMPEIATFLRQLKCCFHQNYIGGSSEQELQYQNYNSYSQSEKNTVYGIFNNNQTYERIVNEYLDQYKFEMPEEDEDSLLKDNENPENVEIDLNNHPQQNQNQNQEQNQDSFQNEFDPEEYMRRNED</sequence>
<reference evidence="4" key="1">
    <citation type="journal article" date="2006" name="PLoS Biol.">
        <title>Macronuclear genome sequence of the ciliate Tetrahymena thermophila, a model eukaryote.</title>
        <authorList>
            <person name="Eisen J.A."/>
            <person name="Coyne R.S."/>
            <person name="Wu M."/>
            <person name="Wu D."/>
            <person name="Thiagarajan M."/>
            <person name="Wortman J.R."/>
            <person name="Badger J.H."/>
            <person name="Ren Q."/>
            <person name="Amedeo P."/>
            <person name="Jones K.M."/>
            <person name="Tallon L.J."/>
            <person name="Delcher A.L."/>
            <person name="Salzberg S.L."/>
            <person name="Silva J.C."/>
            <person name="Haas B.J."/>
            <person name="Majoros W.H."/>
            <person name="Farzad M."/>
            <person name="Carlton J.M."/>
            <person name="Smith R.K. Jr."/>
            <person name="Garg J."/>
            <person name="Pearlman R.E."/>
            <person name="Karrer K.M."/>
            <person name="Sun L."/>
            <person name="Manning G."/>
            <person name="Elde N.C."/>
            <person name="Turkewitz A.P."/>
            <person name="Asai D.J."/>
            <person name="Wilkes D.E."/>
            <person name="Wang Y."/>
            <person name="Cai H."/>
            <person name="Collins K."/>
            <person name="Stewart B.A."/>
            <person name="Lee S.R."/>
            <person name="Wilamowska K."/>
            <person name="Weinberg Z."/>
            <person name="Ruzzo W.L."/>
            <person name="Wloga D."/>
            <person name="Gaertig J."/>
            <person name="Frankel J."/>
            <person name="Tsao C.-C."/>
            <person name="Gorovsky M.A."/>
            <person name="Keeling P.J."/>
            <person name="Waller R.F."/>
            <person name="Patron N.J."/>
            <person name="Cherry J.M."/>
            <person name="Stover N.A."/>
            <person name="Krieger C.J."/>
            <person name="del Toro C."/>
            <person name="Ryder H.F."/>
            <person name="Williamson S.C."/>
            <person name="Barbeau R.A."/>
            <person name="Hamilton E.P."/>
            <person name="Orias E."/>
        </authorList>
    </citation>
    <scope>NUCLEOTIDE SEQUENCE [LARGE SCALE GENOMIC DNA]</scope>
    <source>
        <strain evidence="4">SB210</strain>
    </source>
</reference>
<keyword evidence="2" id="KW-0472">Membrane</keyword>
<dbReference type="InParanoid" id="Q22VZ7"/>
<dbReference type="KEGG" id="tet:TTHERM_00161370"/>
<dbReference type="HOGENOM" id="CLU_560817_0_0_1"/>
<evidence type="ECO:0000313" key="3">
    <source>
        <dbReference type="EMBL" id="EAR89619.2"/>
    </source>
</evidence>
<feature type="transmembrane region" description="Helical" evidence="2">
    <location>
        <begin position="387"/>
        <end position="407"/>
    </location>
</feature>
<feature type="transmembrane region" description="Helical" evidence="2">
    <location>
        <begin position="280"/>
        <end position="304"/>
    </location>
</feature>
<feature type="transmembrane region" description="Helical" evidence="2">
    <location>
        <begin position="209"/>
        <end position="229"/>
    </location>
</feature>
<name>Q22VZ7_TETTS</name>
<protein>
    <submittedName>
        <fullName evidence="3">Transmembrane protein, putative</fullName>
    </submittedName>
</protein>
<feature type="transmembrane region" description="Helical" evidence="2">
    <location>
        <begin position="95"/>
        <end position="115"/>
    </location>
</feature>
<feature type="region of interest" description="Disordered" evidence="1">
    <location>
        <begin position="514"/>
        <end position="567"/>
    </location>
</feature>
<gene>
    <name evidence="3" type="ORF">TTHERM_00161370</name>
</gene>